<dbReference type="OrthoDB" id="2910287at2759"/>
<gene>
    <name evidence="1" type="ORF">B0J11DRAFT_574570</name>
</gene>
<organism evidence="1 2">
    <name type="scientific">Dendryphion nanum</name>
    <dbReference type="NCBI Taxonomy" id="256645"/>
    <lineage>
        <taxon>Eukaryota</taxon>
        <taxon>Fungi</taxon>
        <taxon>Dikarya</taxon>
        <taxon>Ascomycota</taxon>
        <taxon>Pezizomycotina</taxon>
        <taxon>Dothideomycetes</taxon>
        <taxon>Pleosporomycetidae</taxon>
        <taxon>Pleosporales</taxon>
        <taxon>Torulaceae</taxon>
        <taxon>Dendryphion</taxon>
    </lineage>
</organism>
<sequence>MAGEASKNDSNAGLHSVEVARTERRDAATKSNGGPQSIIPHQQFRLNTESSLATEFSLRSITMKFIATLSAAALIALVSAVPAPGTPSNIEVPADIPDHFPSVQGLPKVVPEGEPLVKRAIAKRATLTVDVWMDSDRRGRHEGLITTTQKCYNLGNGWPDEISSLSVPSGFGCIFYRNNGCNNNEHRLTVPGGNYIANLQTYNFNDIISSYLCYN</sequence>
<comment type="caution">
    <text evidence="1">The sequence shown here is derived from an EMBL/GenBank/DDBJ whole genome shotgun (WGS) entry which is preliminary data.</text>
</comment>
<dbReference type="Gene3D" id="2.60.20.10">
    <property type="entry name" value="Crystallins"/>
    <property type="match status" value="1"/>
</dbReference>
<evidence type="ECO:0000313" key="2">
    <source>
        <dbReference type="Proteomes" id="UP000700596"/>
    </source>
</evidence>
<evidence type="ECO:0000313" key="1">
    <source>
        <dbReference type="EMBL" id="KAH7138608.1"/>
    </source>
</evidence>
<accession>A0A9P9EJG8</accession>
<dbReference type="Proteomes" id="UP000700596">
    <property type="component" value="Unassembled WGS sequence"/>
</dbReference>
<reference evidence="1" key="1">
    <citation type="journal article" date="2021" name="Nat. Commun.">
        <title>Genetic determinants of endophytism in the Arabidopsis root mycobiome.</title>
        <authorList>
            <person name="Mesny F."/>
            <person name="Miyauchi S."/>
            <person name="Thiergart T."/>
            <person name="Pickel B."/>
            <person name="Atanasova L."/>
            <person name="Karlsson M."/>
            <person name="Huettel B."/>
            <person name="Barry K.W."/>
            <person name="Haridas S."/>
            <person name="Chen C."/>
            <person name="Bauer D."/>
            <person name="Andreopoulos W."/>
            <person name="Pangilinan J."/>
            <person name="LaButti K."/>
            <person name="Riley R."/>
            <person name="Lipzen A."/>
            <person name="Clum A."/>
            <person name="Drula E."/>
            <person name="Henrissat B."/>
            <person name="Kohler A."/>
            <person name="Grigoriev I.V."/>
            <person name="Martin F.M."/>
            <person name="Hacquard S."/>
        </authorList>
    </citation>
    <scope>NUCLEOTIDE SEQUENCE</scope>
    <source>
        <strain evidence="1">MPI-CAGE-CH-0243</strain>
    </source>
</reference>
<dbReference type="EMBL" id="JAGMWT010000001">
    <property type="protein sequence ID" value="KAH7138608.1"/>
    <property type="molecule type" value="Genomic_DNA"/>
</dbReference>
<dbReference type="AlphaFoldDB" id="A0A9P9EJG8"/>
<proteinExistence type="predicted"/>
<name>A0A9P9EJG8_9PLEO</name>
<protein>
    <submittedName>
        <fullName evidence="1">Uncharacterized protein</fullName>
    </submittedName>
</protein>
<keyword evidence="2" id="KW-1185">Reference proteome</keyword>